<dbReference type="Proteomes" id="UP000000709">
    <property type="component" value="Unassembled WGS sequence"/>
</dbReference>
<evidence type="ECO:0000313" key="5">
    <source>
        <dbReference type="Proteomes" id="UP000000709"/>
    </source>
</evidence>
<dbReference type="AlphaFoldDB" id="G3ANV0"/>
<gene>
    <name evidence="4" type="ORF">SPAPADRAFT_61649</name>
</gene>
<dbReference type="InParanoid" id="G3ANV0"/>
<dbReference type="Gene3D" id="3.40.50.720">
    <property type="entry name" value="NAD(P)-binding Rossmann-like Domain"/>
    <property type="match status" value="1"/>
</dbReference>
<dbReference type="GO" id="GO:0050664">
    <property type="term" value="F:oxidoreductase activity, acting on NAD(P)H, oxygen as acceptor"/>
    <property type="evidence" value="ECO:0007669"/>
    <property type="project" value="TreeGrafter"/>
</dbReference>
<dbReference type="PRINTS" id="PR00080">
    <property type="entry name" value="SDRFAMILY"/>
</dbReference>
<dbReference type="FunFam" id="3.40.50.720:FF:000090">
    <property type="entry name" value="NADP-dependent mannitol dehydrogenase"/>
    <property type="match status" value="1"/>
</dbReference>
<dbReference type="GO" id="GO:0005975">
    <property type="term" value="P:carbohydrate metabolic process"/>
    <property type="evidence" value="ECO:0007669"/>
    <property type="project" value="UniProtKB-ARBA"/>
</dbReference>
<keyword evidence="3" id="KW-0560">Oxidoreductase</keyword>
<accession>G3ANV0</accession>
<protein>
    <submittedName>
        <fullName evidence="4">Carbonyl reductase</fullName>
    </submittedName>
</protein>
<sequence>MSPIRSYINPGVGSLPTQPPKLAINVLDLFSLKGKVATVTGSSQGIGLAVAEAFAQAGADIAIWYNSNADAVAKADEFAKKYGVRAKAYKCHIGVAAEVEKVIGEIEHDFGTIDIFVANAGITWTQGPVLDVDGYDTWQELIDLNYSGVYYCAHAVGKIFRKNGKGSLIFTSSISASIVNVPQSQTPYNVTKAAVKHLAKSLAVEWAPFARVNTVSPGYIITSITDFVDPETREKWWQFTPMGREGITQEVVGAFLYLASDASTYTTGSDIVVDGGYTCP</sequence>
<proteinExistence type="inferred from homology"/>
<dbReference type="PANTHER" id="PTHR43008">
    <property type="entry name" value="BENZIL REDUCTASE"/>
    <property type="match status" value="1"/>
</dbReference>
<dbReference type="RefSeq" id="XP_007375851.1">
    <property type="nucleotide sequence ID" value="XM_007375789.1"/>
</dbReference>
<evidence type="ECO:0000256" key="3">
    <source>
        <dbReference type="ARBA" id="ARBA00023002"/>
    </source>
</evidence>
<evidence type="ECO:0000256" key="1">
    <source>
        <dbReference type="ARBA" id="ARBA00006484"/>
    </source>
</evidence>
<dbReference type="PANTHER" id="PTHR43008:SF13">
    <property type="entry name" value="L-XYLULOSE REDUCTASE-RELATED"/>
    <property type="match status" value="1"/>
</dbReference>
<dbReference type="SUPFAM" id="SSF51735">
    <property type="entry name" value="NAD(P)-binding Rossmann-fold domains"/>
    <property type="match status" value="1"/>
</dbReference>
<evidence type="ECO:0000313" key="4">
    <source>
        <dbReference type="EMBL" id="EGW32575.1"/>
    </source>
</evidence>
<keyword evidence="2" id="KW-0521">NADP</keyword>
<comment type="similarity">
    <text evidence="1">Belongs to the short-chain dehydrogenases/reductases (SDR) family.</text>
</comment>
<name>G3ANV0_SPAPN</name>
<dbReference type="OMA" id="WAPKVRI"/>
<keyword evidence="5" id="KW-1185">Reference proteome</keyword>
<dbReference type="EMBL" id="GL996502">
    <property type="protein sequence ID" value="EGW32575.1"/>
    <property type="molecule type" value="Genomic_DNA"/>
</dbReference>
<dbReference type="InterPro" id="IPR036291">
    <property type="entry name" value="NAD(P)-bd_dom_sf"/>
</dbReference>
<dbReference type="GO" id="GO:0044281">
    <property type="term" value="P:small molecule metabolic process"/>
    <property type="evidence" value="ECO:0007669"/>
    <property type="project" value="UniProtKB-ARBA"/>
</dbReference>
<dbReference type="OrthoDB" id="1888931at2759"/>
<dbReference type="Pfam" id="PF13561">
    <property type="entry name" value="adh_short_C2"/>
    <property type="match status" value="1"/>
</dbReference>
<dbReference type="InterPro" id="IPR002347">
    <property type="entry name" value="SDR_fam"/>
</dbReference>
<dbReference type="GeneID" id="18873986"/>
<dbReference type="KEGG" id="spaa:SPAPADRAFT_61649"/>
<dbReference type="CDD" id="cd05352">
    <property type="entry name" value="MDH-like_SDR_c"/>
    <property type="match status" value="1"/>
</dbReference>
<organism evidence="5">
    <name type="scientific">Spathaspora passalidarum (strain NRRL Y-27907 / 11-Y1)</name>
    <dbReference type="NCBI Taxonomy" id="619300"/>
    <lineage>
        <taxon>Eukaryota</taxon>
        <taxon>Fungi</taxon>
        <taxon>Dikarya</taxon>
        <taxon>Ascomycota</taxon>
        <taxon>Saccharomycotina</taxon>
        <taxon>Pichiomycetes</taxon>
        <taxon>Debaryomycetaceae</taxon>
        <taxon>Spathaspora</taxon>
    </lineage>
</organism>
<dbReference type="PRINTS" id="PR00081">
    <property type="entry name" value="GDHRDH"/>
</dbReference>
<evidence type="ECO:0000256" key="2">
    <source>
        <dbReference type="ARBA" id="ARBA00022857"/>
    </source>
</evidence>
<reference evidence="4 5" key="1">
    <citation type="journal article" date="2011" name="Proc. Natl. Acad. Sci. U.S.A.">
        <title>Comparative genomics of xylose-fermenting fungi for enhanced biofuel production.</title>
        <authorList>
            <person name="Wohlbach D.J."/>
            <person name="Kuo A."/>
            <person name="Sato T.K."/>
            <person name="Potts K.M."/>
            <person name="Salamov A.A."/>
            <person name="LaButti K.M."/>
            <person name="Sun H."/>
            <person name="Clum A."/>
            <person name="Pangilinan J.L."/>
            <person name="Lindquist E.A."/>
            <person name="Lucas S."/>
            <person name="Lapidus A."/>
            <person name="Jin M."/>
            <person name="Gunawan C."/>
            <person name="Balan V."/>
            <person name="Dale B.E."/>
            <person name="Jeffries T.W."/>
            <person name="Zinkel R."/>
            <person name="Barry K.W."/>
            <person name="Grigoriev I.V."/>
            <person name="Gasch A.P."/>
        </authorList>
    </citation>
    <scope>NUCLEOTIDE SEQUENCE [LARGE SCALE GENOMIC DNA]</scope>
    <source>
        <strain evidence="5">NRRL Y-27907 / 11-Y1</strain>
    </source>
</reference>
<dbReference type="HOGENOM" id="CLU_010194_1_1_1"/>
<dbReference type="STRING" id="619300.G3ANV0"/>
<dbReference type="eggNOG" id="KOG0725">
    <property type="taxonomic scope" value="Eukaryota"/>
</dbReference>
<dbReference type="PROSITE" id="PS00061">
    <property type="entry name" value="ADH_SHORT"/>
    <property type="match status" value="1"/>
</dbReference>
<dbReference type="InterPro" id="IPR020904">
    <property type="entry name" value="Sc_DH/Rdtase_CS"/>
</dbReference>
<dbReference type="GO" id="GO:0050085">
    <property type="term" value="F:mannitol 2-dehydrogenase (NADP+) activity"/>
    <property type="evidence" value="ECO:0007669"/>
    <property type="project" value="UniProtKB-ARBA"/>
</dbReference>